<reference evidence="2 3" key="1">
    <citation type="submission" date="2015-03" db="EMBL/GenBank/DDBJ databases">
        <authorList>
            <person name="Hassan Y.I."/>
            <person name="Lepp D."/>
            <person name="Zhou T."/>
        </authorList>
    </citation>
    <scope>NUCLEOTIDE SEQUENCE [LARGE SCALE GENOMIC DNA]</scope>
    <source>
        <strain evidence="2 3">GH2-10</strain>
    </source>
</reference>
<dbReference type="Gene3D" id="3.30.2020.10">
    <property type="entry name" value="NE0471-like N-terminal domain"/>
    <property type="match status" value="1"/>
</dbReference>
<dbReference type="Pfam" id="PF10387">
    <property type="entry name" value="DUF2442"/>
    <property type="match status" value="1"/>
</dbReference>
<gene>
    <name evidence="2" type="ORF">VW35_06420</name>
</gene>
<dbReference type="InterPro" id="IPR018841">
    <property type="entry name" value="DUF2442"/>
</dbReference>
<dbReference type="EMBL" id="LAJG01000014">
    <property type="protein sequence ID" value="KKB80073.1"/>
    <property type="molecule type" value="Genomic_DNA"/>
</dbReference>
<dbReference type="Proteomes" id="UP000033514">
    <property type="component" value="Unassembled WGS sequence"/>
</dbReference>
<keyword evidence="3" id="KW-1185">Reference proteome</keyword>
<comment type="caution">
    <text evidence="2">The sequence shown here is derived from an EMBL/GenBank/DDBJ whole genome shotgun (WGS) entry which is preliminary data.</text>
</comment>
<dbReference type="OrthoDB" id="9802153at2"/>
<feature type="compositionally biased region" description="Basic and acidic residues" evidence="1">
    <location>
        <begin position="80"/>
        <end position="90"/>
    </location>
</feature>
<evidence type="ECO:0000313" key="3">
    <source>
        <dbReference type="Proteomes" id="UP000033514"/>
    </source>
</evidence>
<dbReference type="InterPro" id="IPR036782">
    <property type="entry name" value="NE0471-like_N"/>
</dbReference>
<proteinExistence type="predicted"/>
<dbReference type="RefSeq" id="WP_046142137.1">
    <property type="nucleotide sequence ID" value="NZ_LAJG01000014.1"/>
</dbReference>
<evidence type="ECO:0000256" key="1">
    <source>
        <dbReference type="SAM" id="MobiDB-lite"/>
    </source>
</evidence>
<organism evidence="2 3">
    <name type="scientific">Devosia soli</name>
    <dbReference type="NCBI Taxonomy" id="361041"/>
    <lineage>
        <taxon>Bacteria</taxon>
        <taxon>Pseudomonadati</taxon>
        <taxon>Pseudomonadota</taxon>
        <taxon>Alphaproteobacteria</taxon>
        <taxon>Hyphomicrobiales</taxon>
        <taxon>Devosiaceae</taxon>
        <taxon>Devosia</taxon>
    </lineage>
</organism>
<accession>A0A0F5LCL2</accession>
<evidence type="ECO:0008006" key="4">
    <source>
        <dbReference type="Google" id="ProtNLM"/>
    </source>
</evidence>
<feature type="region of interest" description="Disordered" evidence="1">
    <location>
        <begin position="80"/>
        <end position="99"/>
    </location>
</feature>
<sequence length="99" mass="11152">MAAPRLKITALRAAIPFKLSVSFSDGTHGVFNAAPMLAERGEGTEPLRDRGYFAKVELVNGRPIWPNYFDISPQWLQEEMERRGELERPKPPRRSLGSA</sequence>
<dbReference type="AlphaFoldDB" id="A0A0F5LCL2"/>
<protein>
    <recommendedName>
        <fullName evidence="4">DUF2442 domain-containing protein</fullName>
    </recommendedName>
</protein>
<name>A0A0F5LCL2_9HYPH</name>
<dbReference type="PATRIC" id="fig|361041.3.peg.606"/>
<evidence type="ECO:0000313" key="2">
    <source>
        <dbReference type="EMBL" id="KKB80073.1"/>
    </source>
</evidence>
<dbReference type="STRING" id="361041.VW35_06420"/>
<dbReference type="SUPFAM" id="SSF143880">
    <property type="entry name" value="NE0471 N-terminal domain-like"/>
    <property type="match status" value="1"/>
</dbReference>